<feature type="non-terminal residue" evidence="7">
    <location>
        <position position="104"/>
    </location>
</feature>
<dbReference type="Proteomes" id="UP001237917">
    <property type="component" value="Unassembled WGS sequence"/>
</dbReference>
<evidence type="ECO:0000313" key="8">
    <source>
        <dbReference type="Proteomes" id="UP001237917"/>
    </source>
</evidence>
<proteinExistence type="predicted"/>
<dbReference type="RefSeq" id="WP_285362537.1">
    <property type="nucleotide sequence ID" value="NZ_JASOPU010000151.1"/>
</dbReference>
<dbReference type="EMBL" id="JASOPU010000151">
    <property type="protein sequence ID" value="MDK7294100.1"/>
    <property type="molecule type" value="Genomic_DNA"/>
</dbReference>
<reference evidence="7" key="1">
    <citation type="submission" date="2023-05" db="EMBL/GenBank/DDBJ databases">
        <title>Cataloging the Phylogenetic Diversity of Human Bladder Bacteria.</title>
        <authorList>
            <person name="Du J."/>
        </authorList>
    </citation>
    <scope>NUCLEOTIDE SEQUENCE</scope>
    <source>
        <strain evidence="7">UMB0765</strain>
    </source>
</reference>
<gene>
    <name evidence="7" type="ORF">QP487_11840</name>
</gene>
<evidence type="ECO:0000256" key="2">
    <source>
        <dbReference type="ARBA" id="ARBA00022448"/>
    </source>
</evidence>
<accession>A0AAW6YPQ5</accession>
<evidence type="ECO:0000256" key="4">
    <source>
        <dbReference type="ARBA" id="ARBA00022989"/>
    </source>
</evidence>
<protein>
    <submittedName>
        <fullName evidence="7">Cation:dicarboxylase symporter family transporter</fullName>
    </submittedName>
</protein>
<comment type="caution">
    <text evidence="7">The sequence shown here is derived from an EMBL/GenBank/DDBJ whole genome shotgun (WGS) entry which is preliminary data.</text>
</comment>
<feature type="non-terminal residue" evidence="7">
    <location>
        <position position="1"/>
    </location>
</feature>
<sequence length="104" mass="11424">FSDFGGIISQVLATIIVPLLPVYIFGNIANLAYTGTVFAILNVFWKVFICVILLQILYVAFLFILFGTYAGKNPWELMKNQIPAYMTAIGTQSSAATIPVNLKS</sequence>
<evidence type="ECO:0000256" key="1">
    <source>
        <dbReference type="ARBA" id="ARBA00004141"/>
    </source>
</evidence>
<keyword evidence="2" id="KW-0813">Transport</keyword>
<dbReference type="AlphaFoldDB" id="A0AAW6YPQ5"/>
<dbReference type="SUPFAM" id="SSF118215">
    <property type="entry name" value="Proton glutamate symport protein"/>
    <property type="match status" value="1"/>
</dbReference>
<organism evidence="7 8">
    <name type="scientific">Streptococcus pasteurianus</name>
    <dbReference type="NCBI Taxonomy" id="197614"/>
    <lineage>
        <taxon>Bacteria</taxon>
        <taxon>Bacillati</taxon>
        <taxon>Bacillota</taxon>
        <taxon>Bacilli</taxon>
        <taxon>Lactobacillales</taxon>
        <taxon>Streptococcaceae</taxon>
        <taxon>Streptococcus</taxon>
    </lineage>
</organism>
<dbReference type="Pfam" id="PF00375">
    <property type="entry name" value="SDF"/>
    <property type="match status" value="1"/>
</dbReference>
<evidence type="ECO:0000256" key="6">
    <source>
        <dbReference type="SAM" id="Phobius"/>
    </source>
</evidence>
<dbReference type="GO" id="GO:0005886">
    <property type="term" value="C:plasma membrane"/>
    <property type="evidence" value="ECO:0007669"/>
    <property type="project" value="TreeGrafter"/>
</dbReference>
<comment type="subcellular location">
    <subcellularLocation>
        <location evidence="1">Membrane</location>
        <topology evidence="1">Multi-pass membrane protein</topology>
    </subcellularLocation>
</comment>
<dbReference type="Gene3D" id="1.10.3860.10">
    <property type="entry name" value="Sodium:dicarboxylate symporter"/>
    <property type="match status" value="1"/>
</dbReference>
<dbReference type="PANTHER" id="PTHR42865">
    <property type="entry name" value="PROTON/GLUTAMATE-ASPARTATE SYMPORTER"/>
    <property type="match status" value="1"/>
</dbReference>
<name>A0AAW6YPQ5_9STRE</name>
<dbReference type="GO" id="GO:0005295">
    <property type="term" value="F:neutral L-amino acid:sodium symporter activity"/>
    <property type="evidence" value="ECO:0007669"/>
    <property type="project" value="TreeGrafter"/>
</dbReference>
<dbReference type="PANTHER" id="PTHR42865:SF8">
    <property type="entry name" value="SERINE_THREONINE TRANSPORTER SSTT"/>
    <property type="match status" value="1"/>
</dbReference>
<evidence type="ECO:0000256" key="3">
    <source>
        <dbReference type="ARBA" id="ARBA00022692"/>
    </source>
</evidence>
<evidence type="ECO:0000313" key="7">
    <source>
        <dbReference type="EMBL" id="MDK7294100.1"/>
    </source>
</evidence>
<feature type="transmembrane region" description="Helical" evidence="6">
    <location>
        <begin position="45"/>
        <end position="70"/>
    </location>
</feature>
<dbReference type="InterPro" id="IPR001991">
    <property type="entry name" value="Na-dicarboxylate_symporter"/>
</dbReference>
<evidence type="ECO:0000256" key="5">
    <source>
        <dbReference type="ARBA" id="ARBA00023136"/>
    </source>
</evidence>
<dbReference type="InterPro" id="IPR036458">
    <property type="entry name" value="Na:dicarbo_symporter_sf"/>
</dbReference>
<feature type="transmembrane region" description="Helical" evidence="6">
    <location>
        <begin position="12"/>
        <end position="33"/>
    </location>
</feature>
<keyword evidence="5 6" id="KW-0472">Membrane</keyword>
<keyword evidence="3 6" id="KW-0812">Transmembrane</keyword>
<dbReference type="GO" id="GO:0032329">
    <property type="term" value="P:serine transport"/>
    <property type="evidence" value="ECO:0007669"/>
    <property type="project" value="TreeGrafter"/>
</dbReference>
<keyword evidence="4 6" id="KW-1133">Transmembrane helix</keyword>